<name>A0A7W0HLQ6_9BACT</name>
<dbReference type="EMBL" id="JACDUS010000010">
    <property type="protein sequence ID" value="MBA2882574.1"/>
    <property type="molecule type" value="Genomic_DNA"/>
</dbReference>
<evidence type="ECO:0000313" key="10">
    <source>
        <dbReference type="Proteomes" id="UP000525298"/>
    </source>
</evidence>
<comment type="function">
    <text evidence="5 6">Cell division inhibitor that blocks the formation of polar Z ring septums. Rapidly oscillates between the poles of the cell to destabilize FtsZ filaments that have formed before they mature into polar Z rings. Prevents FtsZ polymerization.</text>
</comment>
<keyword evidence="10" id="KW-1185">Reference proteome</keyword>
<dbReference type="HAMAP" id="MF_00267">
    <property type="entry name" value="MinC"/>
    <property type="match status" value="1"/>
</dbReference>
<evidence type="ECO:0000256" key="7">
    <source>
        <dbReference type="SAM" id="MobiDB-lite"/>
    </source>
</evidence>
<dbReference type="InterPro" id="IPR016098">
    <property type="entry name" value="CAP/MinC_C"/>
</dbReference>
<organism evidence="9 10">
    <name type="scientific">Desulfosalsimonas propionicica</name>
    <dbReference type="NCBI Taxonomy" id="332175"/>
    <lineage>
        <taxon>Bacteria</taxon>
        <taxon>Pseudomonadati</taxon>
        <taxon>Thermodesulfobacteriota</taxon>
        <taxon>Desulfobacteria</taxon>
        <taxon>Desulfobacterales</taxon>
        <taxon>Desulfosalsimonadaceae</taxon>
        <taxon>Desulfosalsimonas</taxon>
    </lineage>
</organism>
<protein>
    <recommendedName>
        <fullName evidence="6">Probable septum site-determining protein MinC</fullName>
    </recommendedName>
</protein>
<dbReference type="AlphaFoldDB" id="A0A7W0HLQ6"/>
<keyword evidence="2 6" id="KW-0132">Cell division</keyword>
<dbReference type="InterPro" id="IPR013033">
    <property type="entry name" value="MinC"/>
</dbReference>
<evidence type="ECO:0000256" key="4">
    <source>
        <dbReference type="ARBA" id="ARBA00023306"/>
    </source>
</evidence>
<reference evidence="9 10" key="1">
    <citation type="submission" date="2020-07" db="EMBL/GenBank/DDBJ databases">
        <title>Genomic Encyclopedia of Type Strains, Phase IV (KMG-IV): sequencing the most valuable type-strain genomes for metagenomic binning, comparative biology and taxonomic classification.</title>
        <authorList>
            <person name="Goeker M."/>
        </authorList>
    </citation>
    <scope>NUCLEOTIDE SEQUENCE [LARGE SCALE GENOMIC DNA]</scope>
    <source>
        <strain evidence="9 10">DSM 17721</strain>
    </source>
</reference>
<accession>A0A7W0HLQ6</accession>
<dbReference type="InterPro" id="IPR005526">
    <property type="entry name" value="Septum_form_inhib_MinC_C"/>
</dbReference>
<dbReference type="Gene3D" id="2.160.20.70">
    <property type="match status" value="1"/>
</dbReference>
<comment type="subunit">
    <text evidence="6">Interacts with MinD and FtsZ.</text>
</comment>
<dbReference type="Proteomes" id="UP000525298">
    <property type="component" value="Unassembled WGS sequence"/>
</dbReference>
<comment type="caution">
    <text evidence="9">The sequence shown here is derived from an EMBL/GenBank/DDBJ whole genome shotgun (WGS) entry which is preliminary data.</text>
</comment>
<feature type="domain" description="Septum formation inhibitor MinC C-terminal" evidence="8">
    <location>
        <begin position="118"/>
        <end position="214"/>
    </location>
</feature>
<dbReference type="PANTHER" id="PTHR34108">
    <property type="entry name" value="SEPTUM SITE-DETERMINING PROTEIN MINC"/>
    <property type="match status" value="1"/>
</dbReference>
<dbReference type="GO" id="GO:0000917">
    <property type="term" value="P:division septum assembly"/>
    <property type="evidence" value="ECO:0007669"/>
    <property type="project" value="UniProtKB-KW"/>
</dbReference>
<evidence type="ECO:0000256" key="1">
    <source>
        <dbReference type="ARBA" id="ARBA00006291"/>
    </source>
</evidence>
<evidence type="ECO:0000259" key="8">
    <source>
        <dbReference type="Pfam" id="PF03775"/>
    </source>
</evidence>
<evidence type="ECO:0000313" key="9">
    <source>
        <dbReference type="EMBL" id="MBA2882574.1"/>
    </source>
</evidence>
<keyword evidence="4 6" id="KW-0131">Cell cycle</keyword>
<dbReference type="GO" id="GO:0000902">
    <property type="term" value="P:cell morphogenesis"/>
    <property type="evidence" value="ECO:0007669"/>
    <property type="project" value="InterPro"/>
</dbReference>
<dbReference type="RefSeq" id="WP_181552203.1">
    <property type="nucleotide sequence ID" value="NZ_JACDUS010000010.1"/>
</dbReference>
<gene>
    <name evidence="6" type="primary">minC</name>
    <name evidence="9" type="ORF">HNR65_002926</name>
</gene>
<evidence type="ECO:0000256" key="5">
    <source>
        <dbReference type="ARBA" id="ARBA00025606"/>
    </source>
</evidence>
<dbReference type="PANTHER" id="PTHR34108:SF1">
    <property type="entry name" value="SEPTUM SITE-DETERMINING PROTEIN MINC"/>
    <property type="match status" value="1"/>
</dbReference>
<keyword evidence="3 6" id="KW-0717">Septation</keyword>
<evidence type="ECO:0000256" key="2">
    <source>
        <dbReference type="ARBA" id="ARBA00022618"/>
    </source>
</evidence>
<proteinExistence type="inferred from homology"/>
<dbReference type="GO" id="GO:1901891">
    <property type="term" value="P:regulation of cell septum assembly"/>
    <property type="evidence" value="ECO:0007669"/>
    <property type="project" value="InterPro"/>
</dbReference>
<evidence type="ECO:0000256" key="3">
    <source>
        <dbReference type="ARBA" id="ARBA00023210"/>
    </source>
</evidence>
<dbReference type="SUPFAM" id="SSF63848">
    <property type="entry name" value="Cell-division inhibitor MinC, C-terminal domain"/>
    <property type="match status" value="1"/>
</dbReference>
<evidence type="ECO:0000256" key="6">
    <source>
        <dbReference type="HAMAP-Rule" id="MF_00267"/>
    </source>
</evidence>
<comment type="similarity">
    <text evidence="1 6">Belongs to the MinC family.</text>
</comment>
<feature type="region of interest" description="Disordered" evidence="7">
    <location>
        <begin position="82"/>
        <end position="102"/>
    </location>
</feature>
<dbReference type="Pfam" id="PF03775">
    <property type="entry name" value="MinC_C"/>
    <property type="match status" value="1"/>
</dbReference>
<sequence>MTIQQPPVKLKGVGDSLWITMDASLPAETLKQELCKPFERLRHLAVNARVVLDPGESQADDALIEDLGAFLQQRFQVGRVSGPPKAKITPAADGQKAADSGRNAQNAWLHHSDDTLVIAGRVRSGQKVEARKHLVILGDLNPGAEAIAGGDIIILGSLLGTAAAGQPANENAIVLGLDLRPTQIQIAGYVAAGTSSSSGKKPEFASLKDNQIVMADYLKDNIFKRLAWPEIR</sequence>
<dbReference type="InterPro" id="IPR036145">
    <property type="entry name" value="MinC_C_sf"/>
</dbReference>